<feature type="coiled-coil region" evidence="1">
    <location>
        <begin position="453"/>
        <end position="480"/>
    </location>
</feature>
<dbReference type="SUPFAM" id="SSF51206">
    <property type="entry name" value="cAMP-binding domain-like"/>
    <property type="match status" value="2"/>
</dbReference>
<dbReference type="Proteomes" id="UP001295684">
    <property type="component" value="Unassembled WGS sequence"/>
</dbReference>
<feature type="domain" description="Cyclic nucleotide-binding" evidence="2">
    <location>
        <begin position="101"/>
        <end position="152"/>
    </location>
</feature>
<dbReference type="PROSITE" id="PS00889">
    <property type="entry name" value="CNMP_BINDING_2"/>
    <property type="match status" value="1"/>
</dbReference>
<evidence type="ECO:0000313" key="4">
    <source>
        <dbReference type="Proteomes" id="UP001295684"/>
    </source>
</evidence>
<dbReference type="InterPro" id="IPR014710">
    <property type="entry name" value="RmlC-like_jellyroll"/>
</dbReference>
<dbReference type="PANTHER" id="PTHR23011">
    <property type="entry name" value="CYCLIC NUCLEOTIDE-BINDING DOMAIN CONTAINING PROTEIN"/>
    <property type="match status" value="1"/>
</dbReference>
<proteinExistence type="predicted"/>
<protein>
    <recommendedName>
        <fullName evidence="2">Cyclic nucleotide-binding domain-containing protein</fullName>
    </recommendedName>
</protein>
<name>A0AAD1UIB2_EUPCR</name>
<dbReference type="InterPro" id="IPR000595">
    <property type="entry name" value="cNMP-bd_dom"/>
</dbReference>
<reference evidence="3" key="1">
    <citation type="submission" date="2023-07" db="EMBL/GenBank/DDBJ databases">
        <authorList>
            <consortium name="AG Swart"/>
            <person name="Singh M."/>
            <person name="Singh A."/>
            <person name="Seah K."/>
            <person name="Emmerich C."/>
        </authorList>
    </citation>
    <scope>NUCLEOTIDE SEQUENCE</scope>
    <source>
        <strain evidence="3">DP1</strain>
    </source>
</reference>
<dbReference type="Gene3D" id="2.60.120.10">
    <property type="entry name" value="Jelly Rolls"/>
    <property type="match status" value="2"/>
</dbReference>
<organism evidence="3 4">
    <name type="scientific">Euplotes crassus</name>
    <dbReference type="NCBI Taxonomy" id="5936"/>
    <lineage>
        <taxon>Eukaryota</taxon>
        <taxon>Sar</taxon>
        <taxon>Alveolata</taxon>
        <taxon>Ciliophora</taxon>
        <taxon>Intramacronucleata</taxon>
        <taxon>Spirotrichea</taxon>
        <taxon>Hypotrichia</taxon>
        <taxon>Euplotida</taxon>
        <taxon>Euplotidae</taxon>
        <taxon>Moneuplotes</taxon>
    </lineage>
</organism>
<keyword evidence="1" id="KW-0175">Coiled coil</keyword>
<dbReference type="InterPro" id="IPR018488">
    <property type="entry name" value="cNMP-bd_CS"/>
</dbReference>
<evidence type="ECO:0000256" key="1">
    <source>
        <dbReference type="SAM" id="Coils"/>
    </source>
</evidence>
<feature type="domain" description="Cyclic nucleotide-binding" evidence="2">
    <location>
        <begin position="235"/>
        <end position="297"/>
    </location>
</feature>
<keyword evidence="4" id="KW-1185">Reference proteome</keyword>
<evidence type="ECO:0000313" key="3">
    <source>
        <dbReference type="EMBL" id="CAI2365910.1"/>
    </source>
</evidence>
<dbReference type="EMBL" id="CAMPGE010006987">
    <property type="protein sequence ID" value="CAI2365910.1"/>
    <property type="molecule type" value="Genomic_DNA"/>
</dbReference>
<gene>
    <name evidence="3" type="ORF">ECRASSUSDP1_LOCUS7179</name>
</gene>
<dbReference type="InterPro" id="IPR018490">
    <property type="entry name" value="cNMP-bd_dom_sf"/>
</dbReference>
<dbReference type="AlphaFoldDB" id="A0AAD1UIB2"/>
<sequence length="894" mass="104620">MANINITSLNLDCLKNEMEHKNQISQQKLMRRMTSLDKENDKLSTSAIHHDIKNSARKPSVNSVNNQPKSLTRDILKVLTNNHRKRSDLLELKDFFKSHQFFSELEEKNGEETVLKCFRAMKYVQHAKNDILFKQGDEGYYFYIILKGKVGVKIMLTKENQSTQEQYHQFLLKNYKDICWDKTENGAALKLKVQALMNRPPPRVPKRSSKKLIKATQSFCLKNLKTFKTMMMKEVNVLGPGKCFGEVALINSSKRTATIYCKNHSCSFAILGRDDFKDIAGKAEKKKLEQKITFLKKYEIFQEFTYNTLRKFSYFMEEQIYSKGSKVYSEGDQPSGIFCVKEGNFEVIQKNPMKVKPKLKEKITNCSSKPKNLSVLKDLDHLRIASLRERDAFGVEEVLENVKRKNTVVCTSGGYSTVYFLPSKELLPLFNSKKSQQCLQVALNHQKCRNSRIKDIERIADKEERNIHEYETERRLKKIQRLKKPPQSRSKTIEEVKEKSVEKKKVKLVADDLPPDFKFLYKRKANFRKKVTKFIRDTDTNRSRNIQARTPQTDHERTFQKKSRLWGHKKQSCLARDSHNNIGNNTYIYNIRVNFYSLNYRNLSSFDNTNNSFIKIQKKKQKKLKQILSTEPEPKKRTELSRLGFKENKKLSPLKISKFHEKNGKTDTSLIEEIHNQRFDDVPRKLSKFKPKCSISPPISRNSYQFRTSTPKCQLVTLCNSENPKNGYKHSLKIFQRFSILSKKLHQKEQVYTLNIQNKKYDLTLDLKQDISTTCPKMDSKASRKFSFQTPIPTNQINTPFTQKVDSQLSKYQKSFKNSHCRSPDLKLRKNRNNRRHLTGKILSRTSVPTTRADGSLISDIIYKSPEQEKNRMKRKIIDLRKKFTQISLRQSQL</sequence>
<dbReference type="PANTHER" id="PTHR23011:SF28">
    <property type="entry name" value="CYCLIC NUCLEOTIDE-BINDING DOMAIN CONTAINING PROTEIN"/>
    <property type="match status" value="1"/>
</dbReference>
<dbReference type="PROSITE" id="PS50042">
    <property type="entry name" value="CNMP_BINDING_3"/>
    <property type="match status" value="3"/>
</dbReference>
<dbReference type="CDD" id="cd00038">
    <property type="entry name" value="CAP_ED"/>
    <property type="match status" value="2"/>
</dbReference>
<accession>A0AAD1UIB2</accession>
<feature type="domain" description="Cyclic nucleotide-binding" evidence="2">
    <location>
        <begin position="300"/>
        <end position="412"/>
    </location>
</feature>
<comment type="caution">
    <text evidence="3">The sequence shown here is derived from an EMBL/GenBank/DDBJ whole genome shotgun (WGS) entry which is preliminary data.</text>
</comment>
<evidence type="ECO:0000259" key="2">
    <source>
        <dbReference type="PROSITE" id="PS50042"/>
    </source>
</evidence>